<dbReference type="EMBL" id="JAIWYP010000003">
    <property type="protein sequence ID" value="KAH3849324.1"/>
    <property type="molecule type" value="Genomic_DNA"/>
</dbReference>
<comment type="caution">
    <text evidence="1">The sequence shown here is derived from an EMBL/GenBank/DDBJ whole genome shotgun (WGS) entry which is preliminary data.</text>
</comment>
<evidence type="ECO:0000313" key="1">
    <source>
        <dbReference type="EMBL" id="KAH3849324.1"/>
    </source>
</evidence>
<protein>
    <submittedName>
        <fullName evidence="1">Uncharacterized protein</fullName>
    </submittedName>
</protein>
<name>A0A9D4L113_DREPO</name>
<organism evidence="1 2">
    <name type="scientific">Dreissena polymorpha</name>
    <name type="common">Zebra mussel</name>
    <name type="synonym">Mytilus polymorpha</name>
    <dbReference type="NCBI Taxonomy" id="45954"/>
    <lineage>
        <taxon>Eukaryota</taxon>
        <taxon>Metazoa</taxon>
        <taxon>Spiralia</taxon>
        <taxon>Lophotrochozoa</taxon>
        <taxon>Mollusca</taxon>
        <taxon>Bivalvia</taxon>
        <taxon>Autobranchia</taxon>
        <taxon>Heteroconchia</taxon>
        <taxon>Euheterodonta</taxon>
        <taxon>Imparidentia</taxon>
        <taxon>Neoheterodontei</taxon>
        <taxon>Myida</taxon>
        <taxon>Dreissenoidea</taxon>
        <taxon>Dreissenidae</taxon>
        <taxon>Dreissena</taxon>
    </lineage>
</organism>
<reference evidence="1" key="1">
    <citation type="journal article" date="2019" name="bioRxiv">
        <title>The Genome of the Zebra Mussel, Dreissena polymorpha: A Resource for Invasive Species Research.</title>
        <authorList>
            <person name="McCartney M.A."/>
            <person name="Auch B."/>
            <person name="Kono T."/>
            <person name="Mallez S."/>
            <person name="Zhang Y."/>
            <person name="Obille A."/>
            <person name="Becker A."/>
            <person name="Abrahante J.E."/>
            <person name="Garbe J."/>
            <person name="Badalamenti J.P."/>
            <person name="Herman A."/>
            <person name="Mangelson H."/>
            <person name="Liachko I."/>
            <person name="Sullivan S."/>
            <person name="Sone E.D."/>
            <person name="Koren S."/>
            <person name="Silverstein K.A.T."/>
            <person name="Beckman K.B."/>
            <person name="Gohl D.M."/>
        </authorList>
    </citation>
    <scope>NUCLEOTIDE SEQUENCE</scope>
    <source>
        <strain evidence="1">Duluth1</strain>
        <tissue evidence="1">Whole animal</tissue>
    </source>
</reference>
<keyword evidence="2" id="KW-1185">Reference proteome</keyword>
<reference evidence="1" key="2">
    <citation type="submission" date="2020-11" db="EMBL/GenBank/DDBJ databases">
        <authorList>
            <person name="McCartney M.A."/>
            <person name="Auch B."/>
            <person name="Kono T."/>
            <person name="Mallez S."/>
            <person name="Becker A."/>
            <person name="Gohl D.M."/>
            <person name="Silverstein K.A.T."/>
            <person name="Koren S."/>
            <person name="Bechman K.B."/>
            <person name="Herman A."/>
            <person name="Abrahante J.E."/>
            <person name="Garbe J."/>
        </authorList>
    </citation>
    <scope>NUCLEOTIDE SEQUENCE</scope>
    <source>
        <strain evidence="1">Duluth1</strain>
        <tissue evidence="1">Whole animal</tissue>
    </source>
</reference>
<sequence length="86" mass="9826">MVPKGCDGRVINDITAIAARNKNHLVVIDNFNRKVVINDLTGLFIGEFFKEDFEPSSVCITEHDQIFVTDSLPKQDRPSQRTWQVH</sequence>
<dbReference type="Proteomes" id="UP000828390">
    <property type="component" value="Unassembled WGS sequence"/>
</dbReference>
<proteinExistence type="predicted"/>
<dbReference type="InterPro" id="IPR011042">
    <property type="entry name" value="6-blade_b-propeller_TolB-like"/>
</dbReference>
<dbReference type="Gene3D" id="2.120.10.30">
    <property type="entry name" value="TolB, C-terminal domain"/>
    <property type="match status" value="1"/>
</dbReference>
<accession>A0A9D4L113</accession>
<dbReference type="AlphaFoldDB" id="A0A9D4L113"/>
<evidence type="ECO:0000313" key="2">
    <source>
        <dbReference type="Proteomes" id="UP000828390"/>
    </source>
</evidence>
<gene>
    <name evidence="1" type="ORF">DPMN_091723</name>
</gene>